<dbReference type="Proteomes" id="UP000242864">
    <property type="component" value="Chromosome"/>
</dbReference>
<dbReference type="RefSeq" id="WP_085237929.1">
    <property type="nucleotide sequence ID" value="NZ_CP020773.1"/>
</dbReference>
<name>A0AAC9WMS3_9STAP</name>
<reference evidence="1 2" key="1">
    <citation type="submission" date="2017-04" db="EMBL/GenBank/DDBJ databases">
        <authorList>
            <person name="Veseli I.A."/>
            <person name="Tang C."/>
            <person name="Pombert J.-F."/>
        </authorList>
    </citation>
    <scope>NUCLEOTIDE SEQUENCE [LARGE SCALE GENOMIC DNA]</scope>
    <source>
        <strain evidence="1 2">ATCC 700373</strain>
    </source>
</reference>
<keyword evidence="2" id="KW-1185">Reference proteome</keyword>
<dbReference type="KEGG" id="slz:B5P37_09155"/>
<protein>
    <submittedName>
        <fullName evidence="1">Uncharacterized protein</fullName>
    </submittedName>
</protein>
<dbReference type="AlphaFoldDB" id="A0AAC9WMS3"/>
<organism evidence="1 2">
    <name type="scientific">Staphylococcus lutrae</name>
    <dbReference type="NCBI Taxonomy" id="155085"/>
    <lineage>
        <taxon>Bacteria</taxon>
        <taxon>Bacillati</taxon>
        <taxon>Bacillota</taxon>
        <taxon>Bacilli</taxon>
        <taxon>Bacillales</taxon>
        <taxon>Staphylococcaceae</taxon>
        <taxon>Staphylococcus</taxon>
    </lineage>
</organism>
<sequence length="162" mass="18659">MKKITDFLVDDNELNKIKNSSYRNILEVGNKRMISFQDEIEKKSNKVEIKIFSDLKSGTIDLVSLNQIIGGLQKIYTYALNYKSGNSALKGKISEKVKEQSTLILNNTYAGSYILELERNPNSQIDMNDVENNDFYIFDEVFKSSDDFNPETNIKKLGYRTF</sequence>
<accession>A0AAC9WMS3</accession>
<gene>
    <name evidence="1" type="ORF">B5P37_09155</name>
</gene>
<evidence type="ECO:0000313" key="1">
    <source>
        <dbReference type="EMBL" id="ARJ51467.1"/>
    </source>
</evidence>
<proteinExistence type="predicted"/>
<evidence type="ECO:0000313" key="2">
    <source>
        <dbReference type="Proteomes" id="UP000242864"/>
    </source>
</evidence>
<dbReference type="EMBL" id="CP020773">
    <property type="protein sequence ID" value="ARJ51467.1"/>
    <property type="molecule type" value="Genomic_DNA"/>
</dbReference>